<keyword evidence="4" id="KW-0677">Repeat</keyword>
<evidence type="ECO:0000313" key="13">
    <source>
        <dbReference type="EMBL" id="OQP63194.1"/>
    </source>
</evidence>
<keyword evidence="7 9" id="KW-0472">Membrane</keyword>
<dbReference type="GO" id="GO:0005886">
    <property type="term" value="C:plasma membrane"/>
    <property type="evidence" value="ECO:0007669"/>
    <property type="project" value="UniProtKB-SubCell"/>
</dbReference>
<dbReference type="Gene3D" id="3.30.465.10">
    <property type="match status" value="1"/>
</dbReference>
<dbReference type="Pfam" id="PF01595">
    <property type="entry name" value="CNNM"/>
    <property type="match status" value="1"/>
</dbReference>
<evidence type="ECO:0000259" key="11">
    <source>
        <dbReference type="PROSITE" id="PS51371"/>
    </source>
</evidence>
<dbReference type="InterPro" id="IPR005170">
    <property type="entry name" value="Transptr-assoc_dom"/>
</dbReference>
<feature type="domain" description="CBS" evidence="11">
    <location>
        <begin position="276"/>
        <end position="335"/>
    </location>
</feature>
<sequence length="438" mass="50187">MEIFILLALIFLNGLFVMSEIALVSARKSRLENMANKGDETARKALDLANNPEVFLSAAQIGITLITILTGLYSGERFGKYLQPSIEKIELLRPHAQTISITIIVIIVTFLSIIFGELIPKRIGLLKAEKIARVVALPVLYFSKATHPFVWLLNKTSNLFLRILRIKSTADNSVTEEEIKAIISEGTEQGAIEEVEQEIIERVFHLSDRNITSLMTHRSDIIWFDMNDTEDSIRDKIINEPHSVYPICDKDLDNIKGMVSLKDLYVTNDFTAFKSILKPAIFVPENITAYRLLERFKQQRVTSTFIVDEYGTLQGMITLNDILTALVGEMPQPDEDYYEIVKRKDGSFLIDAQIPFYNFLSHFYKTEWISEVEQEFDTLAGFILYQLERIPHIGDTFEWKGFQFEIIDMDAQRIDKVLVTASDEILDDMEEESEEDES</sequence>
<protein>
    <submittedName>
        <fullName evidence="13">Hemolysin</fullName>
    </submittedName>
</protein>
<dbReference type="GO" id="GO:0050660">
    <property type="term" value="F:flavin adenine dinucleotide binding"/>
    <property type="evidence" value="ECO:0007669"/>
    <property type="project" value="InterPro"/>
</dbReference>
<evidence type="ECO:0000256" key="10">
    <source>
        <dbReference type="SAM" id="Phobius"/>
    </source>
</evidence>
<dbReference type="OrthoDB" id="9798188at2"/>
<evidence type="ECO:0000259" key="12">
    <source>
        <dbReference type="PROSITE" id="PS51846"/>
    </source>
</evidence>
<dbReference type="PROSITE" id="PS51371">
    <property type="entry name" value="CBS"/>
    <property type="match status" value="1"/>
</dbReference>
<dbReference type="SUPFAM" id="SSF56176">
    <property type="entry name" value="FAD-binding/transporter-associated domain-like"/>
    <property type="match status" value="1"/>
</dbReference>
<dbReference type="InterPro" id="IPR000644">
    <property type="entry name" value="CBS_dom"/>
</dbReference>
<evidence type="ECO:0000256" key="6">
    <source>
        <dbReference type="ARBA" id="ARBA00023122"/>
    </source>
</evidence>
<dbReference type="Proteomes" id="UP000192796">
    <property type="component" value="Unassembled WGS sequence"/>
</dbReference>
<keyword evidence="5 9" id="KW-1133">Transmembrane helix</keyword>
<comment type="caution">
    <text evidence="13">The sequence shown here is derived from an EMBL/GenBank/DDBJ whole genome shotgun (WGS) entry which is preliminary data.</text>
</comment>
<dbReference type="InterPro" id="IPR016169">
    <property type="entry name" value="FAD-bd_PCMH_sub2"/>
</dbReference>
<gene>
    <name evidence="13" type="ORF">A3860_25225</name>
</gene>
<dbReference type="PANTHER" id="PTHR43099:SF2">
    <property type="entry name" value="UPF0053 PROTEIN YRKA"/>
    <property type="match status" value="1"/>
</dbReference>
<dbReference type="InterPro" id="IPR051676">
    <property type="entry name" value="UPF0053_domain"/>
</dbReference>
<dbReference type="CDD" id="cd04590">
    <property type="entry name" value="CBS_pair_CorC_HlyC_assoc"/>
    <property type="match status" value="1"/>
</dbReference>
<evidence type="ECO:0000313" key="14">
    <source>
        <dbReference type="Proteomes" id="UP000192796"/>
    </source>
</evidence>
<comment type="subcellular location">
    <subcellularLocation>
        <location evidence="1">Cell membrane</location>
        <topology evidence="1">Multi-pass membrane protein</topology>
    </subcellularLocation>
</comment>
<feature type="transmembrane region" description="Helical" evidence="10">
    <location>
        <begin position="131"/>
        <end position="153"/>
    </location>
</feature>
<dbReference type="SMART" id="SM01091">
    <property type="entry name" value="CorC_HlyC"/>
    <property type="match status" value="1"/>
</dbReference>
<evidence type="ECO:0000256" key="2">
    <source>
        <dbReference type="ARBA" id="ARBA00022475"/>
    </source>
</evidence>
<reference evidence="13 14" key="1">
    <citation type="submission" date="2016-03" db="EMBL/GenBank/DDBJ databases">
        <title>Niastella vici sp. nov., isolated from farmland soil.</title>
        <authorList>
            <person name="Chen L."/>
            <person name="Wang D."/>
            <person name="Yang S."/>
            <person name="Wang G."/>
        </authorList>
    </citation>
    <scope>NUCLEOTIDE SEQUENCE [LARGE SCALE GENOMIC DNA]</scope>
    <source>
        <strain evidence="13 14">DJ57</strain>
    </source>
</reference>
<accession>A0A1V9FXZ9</accession>
<evidence type="ECO:0000256" key="9">
    <source>
        <dbReference type="PROSITE-ProRule" id="PRU01193"/>
    </source>
</evidence>
<feature type="transmembrane region" description="Helical" evidence="10">
    <location>
        <begin position="96"/>
        <end position="119"/>
    </location>
</feature>
<name>A0A1V9FXZ9_9BACT</name>
<keyword evidence="6 8" id="KW-0129">CBS domain</keyword>
<evidence type="ECO:0000256" key="4">
    <source>
        <dbReference type="ARBA" id="ARBA00022737"/>
    </source>
</evidence>
<dbReference type="PROSITE" id="PS51846">
    <property type="entry name" value="CNNM"/>
    <property type="match status" value="1"/>
</dbReference>
<feature type="domain" description="CNNM transmembrane" evidence="12">
    <location>
        <begin position="1"/>
        <end position="198"/>
    </location>
</feature>
<dbReference type="InterPro" id="IPR036318">
    <property type="entry name" value="FAD-bd_PCMH-like_sf"/>
</dbReference>
<dbReference type="EMBL" id="LVYD01000046">
    <property type="protein sequence ID" value="OQP63194.1"/>
    <property type="molecule type" value="Genomic_DNA"/>
</dbReference>
<evidence type="ECO:0000256" key="5">
    <source>
        <dbReference type="ARBA" id="ARBA00022989"/>
    </source>
</evidence>
<keyword evidence="3 9" id="KW-0812">Transmembrane</keyword>
<dbReference type="Gene3D" id="3.10.580.10">
    <property type="entry name" value="CBS-domain"/>
    <property type="match status" value="1"/>
</dbReference>
<keyword evidence="14" id="KW-1185">Reference proteome</keyword>
<dbReference type="InterPro" id="IPR044751">
    <property type="entry name" value="Ion_transp-like_CBS"/>
</dbReference>
<feature type="transmembrane region" description="Helical" evidence="10">
    <location>
        <begin position="54"/>
        <end position="75"/>
    </location>
</feature>
<dbReference type="InterPro" id="IPR002550">
    <property type="entry name" value="CNNM"/>
</dbReference>
<organism evidence="13 14">
    <name type="scientific">Niastella vici</name>
    <dbReference type="NCBI Taxonomy" id="1703345"/>
    <lineage>
        <taxon>Bacteria</taxon>
        <taxon>Pseudomonadati</taxon>
        <taxon>Bacteroidota</taxon>
        <taxon>Chitinophagia</taxon>
        <taxon>Chitinophagales</taxon>
        <taxon>Chitinophagaceae</taxon>
        <taxon>Niastella</taxon>
    </lineage>
</organism>
<keyword evidence="2" id="KW-1003">Cell membrane</keyword>
<dbReference type="InterPro" id="IPR046342">
    <property type="entry name" value="CBS_dom_sf"/>
</dbReference>
<evidence type="ECO:0000256" key="3">
    <source>
        <dbReference type="ARBA" id="ARBA00022692"/>
    </source>
</evidence>
<dbReference type="SMART" id="SM00116">
    <property type="entry name" value="CBS"/>
    <property type="match status" value="2"/>
</dbReference>
<dbReference type="SUPFAM" id="SSF54631">
    <property type="entry name" value="CBS-domain pair"/>
    <property type="match status" value="1"/>
</dbReference>
<evidence type="ECO:0000256" key="1">
    <source>
        <dbReference type="ARBA" id="ARBA00004651"/>
    </source>
</evidence>
<evidence type="ECO:0000256" key="8">
    <source>
        <dbReference type="PROSITE-ProRule" id="PRU00703"/>
    </source>
</evidence>
<dbReference type="Pfam" id="PF00571">
    <property type="entry name" value="CBS"/>
    <property type="match status" value="1"/>
</dbReference>
<dbReference type="RefSeq" id="WP_081147918.1">
    <property type="nucleotide sequence ID" value="NZ_LVYD01000046.1"/>
</dbReference>
<dbReference type="Pfam" id="PF03471">
    <property type="entry name" value="CorC_HlyC"/>
    <property type="match status" value="1"/>
</dbReference>
<dbReference type="STRING" id="1703345.A3860_25225"/>
<evidence type="ECO:0000256" key="7">
    <source>
        <dbReference type="ARBA" id="ARBA00023136"/>
    </source>
</evidence>
<proteinExistence type="predicted"/>
<dbReference type="PANTHER" id="PTHR43099">
    <property type="entry name" value="UPF0053 PROTEIN YRKA"/>
    <property type="match status" value="1"/>
</dbReference>
<dbReference type="AlphaFoldDB" id="A0A1V9FXZ9"/>